<comment type="similarity">
    <text evidence="4">Belongs to the serine/threonine dehydratase family. DsdA subfamily.</text>
</comment>
<dbReference type="InterPro" id="IPR050147">
    <property type="entry name" value="Ser/Thr_Dehydratase"/>
</dbReference>
<dbReference type="NCBIfam" id="NF002823">
    <property type="entry name" value="PRK02991.1"/>
    <property type="match status" value="1"/>
</dbReference>
<sequence length="660" mass="73389">MLKAVFIDYTGTMIEEGGPDAMQMLRRCYKNSDIDSMESMLAYWWKLIKYFEAASSGDSFLTQDEIVDRTLEVCEKEIHLKENFEEIHELCRRFWMYAPAFPDTAEFFEKCSLPIYIITNNGLPYVKESMRDKGLNPAGIICGEMVRAYKPHRELFDLALQVSGCARDEVVHIGDSPESDVKGALSAGILPVLLDRKGIKHCQGVTTVRTLTEALLLIERQELKPAFDLSRLTTGKQLVWINPEAGRTETEEEQAQAVKLTMADVDDAEARLQRFAPFIKRCFPETDAADGMIESALVPVPKMQGRINEKYGAKLSGRLYLKLDSHLPIAGSIKARGGIYEVLKHTEDLALEHGLITLKDSYEVLADDQNRKFFSRYTIQVGSTGNLGLSIGIMSAAVGYQVIVHMSADAREWKKELLRSHGVTVIEYESDYSGAVKSGRKLSEQDPYSYFVDDENSENLFLGYAVAAKRLKTQLAAQEIIVDGEHPLFVYIPCGVGGAPGGVAFGLKRVFGDSVHCFFVEPVEAPCMLAGMASGLHNDISVRDIGLSGITHADGLAVGRPSGFVGKMMEPLLGGIFTVSDANLYEYLRDLLDTEEVFLEPSACAAFAGPVMLNRYEETKEYLRLHCLEDKMARAVHIAWATGGNLVPESVRQEYRNTFL</sequence>
<gene>
    <name evidence="4 6" type="primary">dsdA</name>
    <name evidence="6" type="ORF">CSLFYP84_00046</name>
</gene>
<evidence type="ECO:0000256" key="2">
    <source>
        <dbReference type="ARBA" id="ARBA00022898"/>
    </source>
</evidence>
<protein>
    <recommendedName>
        <fullName evidence="4">Probable D-serine dehydratase</fullName>
        <ecNumber evidence="4">4.3.1.18</ecNumber>
    </recommendedName>
    <alternativeName>
        <fullName evidence="4">D-serine deaminase</fullName>
        <shortName evidence="4">DSD</shortName>
    </alternativeName>
</protein>
<feature type="domain" description="Tryptophan synthase beta chain-like PALP" evidence="5">
    <location>
        <begin position="312"/>
        <end position="615"/>
    </location>
</feature>
<dbReference type="GO" id="GO:0009097">
    <property type="term" value="P:isoleucine biosynthetic process"/>
    <property type="evidence" value="ECO:0007669"/>
    <property type="project" value="TreeGrafter"/>
</dbReference>
<dbReference type="InterPro" id="IPR036412">
    <property type="entry name" value="HAD-like_sf"/>
</dbReference>
<dbReference type="Gene3D" id="1.10.150.240">
    <property type="entry name" value="Putative phosphatase, domain 2"/>
    <property type="match status" value="1"/>
</dbReference>
<keyword evidence="2 4" id="KW-0663">Pyridoxal phosphate</keyword>
<proteinExistence type="inferred from homology"/>
<comment type="catalytic activity">
    <reaction evidence="4">
        <text>D-serine = pyruvate + NH4(+)</text>
        <dbReference type="Rhea" id="RHEA:13977"/>
        <dbReference type="ChEBI" id="CHEBI:15361"/>
        <dbReference type="ChEBI" id="CHEBI:28938"/>
        <dbReference type="ChEBI" id="CHEBI:35247"/>
        <dbReference type="EC" id="4.3.1.18"/>
    </reaction>
</comment>
<evidence type="ECO:0000256" key="4">
    <source>
        <dbReference type="HAMAP-Rule" id="MF_01030"/>
    </source>
</evidence>
<dbReference type="Pfam" id="PF00291">
    <property type="entry name" value="PALP"/>
    <property type="match status" value="1"/>
</dbReference>
<dbReference type="EC" id="4.3.1.18" evidence="4"/>
<dbReference type="GO" id="GO:0030170">
    <property type="term" value="F:pyridoxal phosphate binding"/>
    <property type="evidence" value="ECO:0007669"/>
    <property type="project" value="InterPro"/>
</dbReference>
<dbReference type="SFLD" id="SFLDG01129">
    <property type="entry name" value="C1.5:_HAD__Beta-PGM__Phosphata"/>
    <property type="match status" value="1"/>
</dbReference>
<dbReference type="PANTHER" id="PTHR48078:SF9">
    <property type="entry name" value="D-SERINE DEHYDRATASE"/>
    <property type="match status" value="1"/>
</dbReference>
<reference evidence="6" key="1">
    <citation type="submission" date="2019-11" db="EMBL/GenBank/DDBJ databases">
        <authorList>
            <person name="Feng L."/>
        </authorList>
    </citation>
    <scope>NUCLEOTIDE SEQUENCE</scope>
    <source>
        <strain evidence="6">CsymbiosumLFYP84</strain>
    </source>
</reference>
<dbReference type="SUPFAM" id="SSF53686">
    <property type="entry name" value="Tryptophan synthase beta subunit-like PLP-dependent enzymes"/>
    <property type="match status" value="1"/>
</dbReference>
<name>A0A6N2Y6J5_CLOSY</name>
<evidence type="ECO:0000259" key="5">
    <source>
        <dbReference type="Pfam" id="PF00291"/>
    </source>
</evidence>
<evidence type="ECO:0000256" key="1">
    <source>
        <dbReference type="ARBA" id="ARBA00001933"/>
    </source>
</evidence>
<dbReference type="NCBIfam" id="TIGR01549">
    <property type="entry name" value="HAD-SF-IA-v1"/>
    <property type="match status" value="1"/>
</dbReference>
<organism evidence="6">
    <name type="scientific">Clostridium symbiosum</name>
    <name type="common">Bacteroides symbiosus</name>
    <dbReference type="NCBI Taxonomy" id="1512"/>
    <lineage>
        <taxon>Bacteria</taxon>
        <taxon>Bacillati</taxon>
        <taxon>Bacillota</taxon>
        <taxon>Clostridia</taxon>
        <taxon>Lachnospirales</taxon>
        <taxon>Lachnospiraceae</taxon>
        <taxon>Otoolea</taxon>
    </lineage>
</organism>
<dbReference type="InterPro" id="IPR006439">
    <property type="entry name" value="HAD-SF_hydro_IA"/>
</dbReference>
<dbReference type="Gene3D" id="3.40.50.1100">
    <property type="match status" value="2"/>
</dbReference>
<dbReference type="PANTHER" id="PTHR48078">
    <property type="entry name" value="THREONINE DEHYDRATASE, MITOCHONDRIAL-RELATED"/>
    <property type="match status" value="1"/>
</dbReference>
<dbReference type="InterPro" id="IPR023214">
    <property type="entry name" value="HAD_sf"/>
</dbReference>
<accession>A0A6N2Y6J5</accession>
<dbReference type="GO" id="GO:0016836">
    <property type="term" value="F:hydro-lyase activity"/>
    <property type="evidence" value="ECO:0007669"/>
    <property type="project" value="UniProtKB-UniRule"/>
</dbReference>
<dbReference type="Gene3D" id="3.40.50.1000">
    <property type="entry name" value="HAD superfamily/HAD-like"/>
    <property type="match status" value="1"/>
</dbReference>
<dbReference type="SFLD" id="SFLDS00003">
    <property type="entry name" value="Haloacid_Dehalogenase"/>
    <property type="match status" value="1"/>
</dbReference>
<evidence type="ECO:0000313" key="6">
    <source>
        <dbReference type="EMBL" id="VYT62275.1"/>
    </source>
</evidence>
<dbReference type="InterPro" id="IPR036052">
    <property type="entry name" value="TrpB-like_PALP_sf"/>
</dbReference>
<dbReference type="EMBL" id="CACRUA010000001">
    <property type="protein sequence ID" value="VYT62275.1"/>
    <property type="molecule type" value="Genomic_DNA"/>
</dbReference>
<keyword evidence="3 4" id="KW-0456">Lyase</keyword>
<dbReference type="InterPro" id="IPR001926">
    <property type="entry name" value="TrpB-like_PALP"/>
</dbReference>
<evidence type="ECO:0000256" key="3">
    <source>
        <dbReference type="ARBA" id="ARBA00023239"/>
    </source>
</evidence>
<dbReference type="Pfam" id="PF00702">
    <property type="entry name" value="Hydrolase"/>
    <property type="match status" value="1"/>
</dbReference>
<feature type="modified residue" description="N6-(pyridoxal phosphate)lysine" evidence="4">
    <location>
        <position position="334"/>
    </location>
</feature>
<dbReference type="GO" id="GO:0008721">
    <property type="term" value="F:D-serine ammonia-lyase activity"/>
    <property type="evidence" value="ECO:0007669"/>
    <property type="project" value="UniProtKB-EC"/>
</dbReference>
<comment type="cofactor">
    <cofactor evidence="1 4">
        <name>pyridoxal 5'-phosphate</name>
        <dbReference type="ChEBI" id="CHEBI:597326"/>
    </cofactor>
</comment>
<dbReference type="SUPFAM" id="SSF56784">
    <property type="entry name" value="HAD-like"/>
    <property type="match status" value="1"/>
</dbReference>
<dbReference type="NCBIfam" id="TIGR02035">
    <property type="entry name" value="D_Ser_am_lyase"/>
    <property type="match status" value="1"/>
</dbReference>
<dbReference type="InterPro" id="IPR023198">
    <property type="entry name" value="PGP-like_dom2"/>
</dbReference>
<dbReference type="InterPro" id="IPR011780">
    <property type="entry name" value="D_Ser_am_lyase"/>
</dbReference>
<dbReference type="HAMAP" id="MF_01030">
    <property type="entry name" value="D_Ser_dehydrat"/>
    <property type="match status" value="1"/>
</dbReference>
<dbReference type="AlphaFoldDB" id="A0A6N2Y6J5"/>
<dbReference type="GO" id="GO:0036088">
    <property type="term" value="P:D-serine catabolic process"/>
    <property type="evidence" value="ECO:0007669"/>
    <property type="project" value="TreeGrafter"/>
</dbReference>